<feature type="compositionally biased region" description="Basic and acidic residues" evidence="1">
    <location>
        <begin position="84"/>
        <end position="100"/>
    </location>
</feature>
<protein>
    <submittedName>
        <fullName evidence="2">Uncharacterized protein</fullName>
    </submittedName>
</protein>
<feature type="compositionally biased region" description="Low complexity" evidence="1">
    <location>
        <begin position="158"/>
        <end position="177"/>
    </location>
</feature>
<gene>
    <name evidence="2" type="ORF">NESM_000299500</name>
</gene>
<feature type="compositionally biased region" description="Low complexity" evidence="1">
    <location>
        <begin position="232"/>
        <end position="246"/>
    </location>
</feature>
<sequence>MSSSSQPAPAAQPRWQLCARDTASGDLTRREQLETFLRERLEHWERDSAEVVAVWGEVGGMCSAVYQSQLRKARMTLGDVRKRDALREASVHQTRQDTQTRGHRRHRDRLAADSQTRTQAKLNASQRQRERQQQRRHASAPAVTSRHSSAQVLPTVCAAPSPAAADAPPVPAVSAPLTPAPPTTPAGGPRRASGSSAAPQAPTCVRALDPGAVKDEESGAPTLLTSQLGERSPSTLSRASSSLMLSTGDERDTGAAAAAAAAAGAPVGGSHPTTFLVRRRISTRGHVSPTALIPTHRSIYRALVTSSSPPPVAPASPRPATRTSRHRSLSAPDAELLSRTVSPTDPSLPFPSRDVTAIFASRSRSQEAPSASHGRCGAAHEPRRGGGPSHAALADRRGGTESPERVAAAPSSQFISPIKASSRIGDLSSVSSAGSYLS</sequence>
<keyword evidence="3" id="KW-1185">Reference proteome</keyword>
<comment type="caution">
    <text evidence="2">The sequence shown here is derived from an EMBL/GenBank/DDBJ whole genome shotgun (WGS) entry which is preliminary data.</text>
</comment>
<feature type="region of interest" description="Disordered" evidence="1">
    <location>
        <begin position="305"/>
        <end position="438"/>
    </location>
</feature>
<feature type="compositionally biased region" description="Polar residues" evidence="1">
    <location>
        <begin position="113"/>
        <end position="125"/>
    </location>
</feature>
<dbReference type="AlphaFoldDB" id="A0AAW0FDW7"/>
<feature type="region of interest" description="Disordered" evidence="1">
    <location>
        <begin position="84"/>
        <end position="250"/>
    </location>
</feature>
<feature type="compositionally biased region" description="Basic and acidic residues" evidence="1">
    <location>
        <begin position="393"/>
        <end position="404"/>
    </location>
</feature>
<organism evidence="2 3">
    <name type="scientific">Novymonas esmeraldas</name>
    <dbReference type="NCBI Taxonomy" id="1808958"/>
    <lineage>
        <taxon>Eukaryota</taxon>
        <taxon>Discoba</taxon>
        <taxon>Euglenozoa</taxon>
        <taxon>Kinetoplastea</taxon>
        <taxon>Metakinetoplastina</taxon>
        <taxon>Trypanosomatida</taxon>
        <taxon>Trypanosomatidae</taxon>
        <taxon>Novymonas</taxon>
    </lineage>
</organism>
<name>A0AAW0FDW7_9TRYP</name>
<feature type="compositionally biased region" description="Pro residues" evidence="1">
    <location>
        <begin position="308"/>
        <end position="317"/>
    </location>
</feature>
<feature type="compositionally biased region" description="Low complexity" evidence="1">
    <location>
        <begin position="428"/>
        <end position="438"/>
    </location>
</feature>
<reference evidence="2 3" key="1">
    <citation type="journal article" date="2021" name="MBio">
        <title>A New Model Trypanosomatid, Novymonas esmeraldas: Genomic Perception of Its 'Candidatus Pandoraea novymonadis' Endosymbiont.</title>
        <authorList>
            <person name="Zakharova A."/>
            <person name="Saura A."/>
            <person name="Butenko A."/>
            <person name="Podesvova L."/>
            <person name="Warmusova S."/>
            <person name="Kostygov A.Y."/>
            <person name="Nenarokova A."/>
            <person name="Lukes J."/>
            <person name="Opperdoes F.R."/>
            <person name="Yurchenko V."/>
        </authorList>
    </citation>
    <scope>NUCLEOTIDE SEQUENCE [LARGE SCALE GENOMIC DNA]</scope>
    <source>
        <strain evidence="2 3">E262AT.01</strain>
    </source>
</reference>
<dbReference type="EMBL" id="JAECZO010000028">
    <property type="protein sequence ID" value="KAK7202280.1"/>
    <property type="molecule type" value="Genomic_DNA"/>
</dbReference>
<evidence type="ECO:0000256" key="1">
    <source>
        <dbReference type="SAM" id="MobiDB-lite"/>
    </source>
</evidence>
<evidence type="ECO:0000313" key="3">
    <source>
        <dbReference type="Proteomes" id="UP001430356"/>
    </source>
</evidence>
<dbReference type="Proteomes" id="UP001430356">
    <property type="component" value="Unassembled WGS sequence"/>
</dbReference>
<feature type="region of interest" description="Disordered" evidence="1">
    <location>
        <begin position="1"/>
        <end position="23"/>
    </location>
</feature>
<proteinExistence type="predicted"/>
<accession>A0AAW0FDW7</accession>
<feature type="compositionally biased region" description="Low complexity" evidence="1">
    <location>
        <begin position="1"/>
        <end position="13"/>
    </location>
</feature>
<evidence type="ECO:0000313" key="2">
    <source>
        <dbReference type="EMBL" id="KAK7202280.1"/>
    </source>
</evidence>